<evidence type="ECO:0000256" key="9">
    <source>
        <dbReference type="ARBA" id="ARBA00022777"/>
    </source>
</evidence>
<feature type="domain" description="GTP-eEF1A C-terminal" evidence="18">
    <location>
        <begin position="97"/>
        <end position="194"/>
    </location>
</feature>
<keyword evidence="10 15" id="KW-0067">ATP-binding</keyword>
<dbReference type="InterPro" id="IPR059117">
    <property type="entry name" value="APS_kinase_dom"/>
</dbReference>
<dbReference type="SUPFAM" id="SSF50447">
    <property type="entry name" value="Translation proteins"/>
    <property type="match status" value="1"/>
</dbReference>
<dbReference type="UniPathway" id="UPA00140">
    <property type="reaction ID" value="UER00205"/>
</dbReference>
<evidence type="ECO:0000259" key="18">
    <source>
        <dbReference type="Pfam" id="PF22594"/>
    </source>
</evidence>
<dbReference type="NCBIfam" id="TIGR00455">
    <property type="entry name" value="apsK"/>
    <property type="match status" value="1"/>
</dbReference>
<dbReference type="GO" id="GO:0070814">
    <property type="term" value="P:hydrogen sulfide biosynthetic process"/>
    <property type="evidence" value="ECO:0007669"/>
    <property type="project" value="UniProtKB-UniRule"/>
</dbReference>
<dbReference type="Pfam" id="PF01583">
    <property type="entry name" value="APS_kinase"/>
    <property type="match status" value="1"/>
</dbReference>
<dbReference type="FunFam" id="3.40.50.300:FF:000212">
    <property type="entry name" value="Adenylyl-sulfate kinase"/>
    <property type="match status" value="1"/>
</dbReference>
<dbReference type="PANTHER" id="PTHR11055">
    <property type="entry name" value="BIFUNCTIONAL 3'-PHOSPHOADENOSINE 5'-PHOSPHOSULFATE SYNTHASE"/>
    <property type="match status" value="1"/>
</dbReference>
<evidence type="ECO:0000256" key="14">
    <source>
        <dbReference type="ARBA" id="ARBA00031464"/>
    </source>
</evidence>
<keyword evidence="9 15" id="KW-0418">Kinase</keyword>
<dbReference type="CDD" id="cd02027">
    <property type="entry name" value="APSK"/>
    <property type="match status" value="1"/>
</dbReference>
<comment type="function">
    <text evidence="2 15 16">Catalyzes the synthesis of activated sulfate.</text>
</comment>
<evidence type="ECO:0000256" key="8">
    <source>
        <dbReference type="ARBA" id="ARBA00022741"/>
    </source>
</evidence>
<name>A0A7W6MLB5_9HYPH</name>
<feature type="domain" description="APS kinase" evidence="17">
    <location>
        <begin position="224"/>
        <end position="372"/>
    </location>
</feature>
<dbReference type="InterPro" id="IPR002891">
    <property type="entry name" value="APS"/>
</dbReference>
<keyword evidence="19" id="KW-0548">Nucleotidyltransferase</keyword>
<evidence type="ECO:0000256" key="5">
    <source>
        <dbReference type="ARBA" id="ARBA00012121"/>
    </source>
</evidence>
<dbReference type="SUPFAM" id="SSF50465">
    <property type="entry name" value="EF-Tu/eEF-1alpha/eIF2-gamma C-terminal domain"/>
    <property type="match status" value="1"/>
</dbReference>
<accession>A0A7W6MLB5</accession>
<dbReference type="InterPro" id="IPR054696">
    <property type="entry name" value="GTP-eEF1A_C"/>
</dbReference>
<evidence type="ECO:0000256" key="1">
    <source>
        <dbReference type="ARBA" id="ARBA00001823"/>
    </source>
</evidence>
<evidence type="ECO:0000256" key="15">
    <source>
        <dbReference type="HAMAP-Rule" id="MF_00065"/>
    </source>
</evidence>
<comment type="pathway">
    <text evidence="3 15 16">Sulfur metabolism; hydrogen sulfide biosynthesis; sulfite from sulfate: step 2/3.</text>
</comment>
<keyword evidence="20" id="KW-1185">Reference proteome</keyword>
<dbReference type="SUPFAM" id="SSF52540">
    <property type="entry name" value="P-loop containing nucleoside triphosphate hydrolases"/>
    <property type="match status" value="1"/>
</dbReference>
<feature type="binding site" evidence="15">
    <location>
        <begin position="231"/>
        <end position="238"/>
    </location>
    <ligand>
        <name>ATP</name>
        <dbReference type="ChEBI" id="CHEBI:30616"/>
    </ligand>
</feature>
<evidence type="ECO:0000256" key="4">
    <source>
        <dbReference type="ARBA" id="ARBA00007008"/>
    </source>
</evidence>
<dbReference type="EC" id="2.7.1.25" evidence="5 15"/>
<dbReference type="GO" id="GO:0016779">
    <property type="term" value="F:nucleotidyltransferase activity"/>
    <property type="evidence" value="ECO:0007669"/>
    <property type="project" value="UniProtKB-KW"/>
</dbReference>
<dbReference type="PANTHER" id="PTHR11055:SF63">
    <property type="entry name" value="ADENYLYL-SULFATE KINASE 1, CHLOROPLASTIC"/>
    <property type="match status" value="1"/>
</dbReference>
<evidence type="ECO:0000313" key="20">
    <source>
        <dbReference type="Proteomes" id="UP000542776"/>
    </source>
</evidence>
<evidence type="ECO:0000313" key="19">
    <source>
        <dbReference type="EMBL" id="MBB3999643.1"/>
    </source>
</evidence>
<keyword evidence="7 15" id="KW-0808">Transferase</keyword>
<evidence type="ECO:0000256" key="12">
    <source>
        <dbReference type="ARBA" id="ARBA00029724"/>
    </source>
</evidence>
<evidence type="ECO:0000256" key="6">
    <source>
        <dbReference type="ARBA" id="ARBA00018163"/>
    </source>
</evidence>
<sequence length="397" mass="41905">MSDPATAAPFRLAISASRGPEIEGRVLSGRVAAGDRLVAATSGRTAGVTSLRNGAGEPLDAAQVGDHVVLGLDDAWSLTPGDLVAGADRRPAVADQVAADIDWRGEGPLIPGRNLSFTVGAQTATGSVTEIRHRIDPRSGQALAGKIVGTGETARVNLTFARALAFDPFTENEATGALTIRALSGDAILGTGRIAFGLRRATNIHWQAVDIDRAARAEIKGQVPVCLWFTGLSGAGKSAIANALERALFSVGRHTYLLDGDNVRHGLNRDLGFTEADRVENIRRVAETARLMLDAGLIVLASFISPFRADRAMARALMGEGEFVEIFVDTPLAVAEARDPKGLYRRARAGEIRNFTGLDSPYEPPLSPEIRLATGGSTPEALAEEVLAYLASRGTLR</sequence>
<comment type="similarity">
    <text evidence="4 15 16">Belongs to the APS kinase family.</text>
</comment>
<dbReference type="AlphaFoldDB" id="A0A7W6MLB5"/>
<comment type="catalytic activity">
    <reaction evidence="1 15 16">
        <text>adenosine 5'-phosphosulfate + ATP = 3'-phosphoadenylyl sulfate + ADP + H(+)</text>
        <dbReference type="Rhea" id="RHEA:24152"/>
        <dbReference type="ChEBI" id="CHEBI:15378"/>
        <dbReference type="ChEBI" id="CHEBI:30616"/>
        <dbReference type="ChEBI" id="CHEBI:58243"/>
        <dbReference type="ChEBI" id="CHEBI:58339"/>
        <dbReference type="ChEBI" id="CHEBI:456216"/>
        <dbReference type="EC" id="2.7.1.25"/>
    </reaction>
</comment>
<keyword evidence="8 15" id="KW-0547">Nucleotide-binding</keyword>
<evidence type="ECO:0000256" key="10">
    <source>
        <dbReference type="ARBA" id="ARBA00022840"/>
    </source>
</evidence>
<organism evidence="19 20">
    <name type="scientific">Aureimonas pseudogalii</name>
    <dbReference type="NCBI Taxonomy" id="1744844"/>
    <lineage>
        <taxon>Bacteria</taxon>
        <taxon>Pseudomonadati</taxon>
        <taxon>Pseudomonadota</taxon>
        <taxon>Alphaproteobacteria</taxon>
        <taxon>Hyphomicrobiales</taxon>
        <taxon>Aurantimonadaceae</taxon>
        <taxon>Aureimonas</taxon>
    </lineage>
</organism>
<dbReference type="Gene3D" id="3.40.50.300">
    <property type="entry name" value="P-loop containing nucleotide triphosphate hydrolases"/>
    <property type="match status" value="1"/>
</dbReference>
<dbReference type="Proteomes" id="UP000542776">
    <property type="component" value="Unassembled WGS sequence"/>
</dbReference>
<dbReference type="InterPro" id="IPR009000">
    <property type="entry name" value="Transl_B-barrel_sf"/>
</dbReference>
<dbReference type="GO" id="GO:0005524">
    <property type="term" value="F:ATP binding"/>
    <property type="evidence" value="ECO:0007669"/>
    <property type="project" value="UniProtKB-UniRule"/>
</dbReference>
<gene>
    <name evidence="15" type="primary">cysC</name>
    <name evidence="19" type="ORF">GGR04_003513</name>
</gene>
<dbReference type="GO" id="GO:0005525">
    <property type="term" value="F:GTP binding"/>
    <property type="evidence" value="ECO:0007669"/>
    <property type="project" value="UniProtKB-KW"/>
</dbReference>
<dbReference type="Gene3D" id="2.40.30.10">
    <property type="entry name" value="Translation factors"/>
    <property type="match status" value="2"/>
</dbReference>
<evidence type="ECO:0000256" key="13">
    <source>
        <dbReference type="ARBA" id="ARBA00031393"/>
    </source>
</evidence>
<dbReference type="NCBIfam" id="NF003013">
    <property type="entry name" value="PRK03846.1"/>
    <property type="match status" value="1"/>
</dbReference>
<dbReference type="InterPro" id="IPR027417">
    <property type="entry name" value="P-loop_NTPase"/>
</dbReference>
<dbReference type="Pfam" id="PF22594">
    <property type="entry name" value="GTP-eEF1A_C"/>
    <property type="match status" value="1"/>
</dbReference>
<protein>
    <recommendedName>
        <fullName evidence="6 15">Adenylyl-sulfate kinase</fullName>
        <ecNumber evidence="5 15">2.7.1.25</ecNumber>
    </recommendedName>
    <alternativeName>
        <fullName evidence="13 15">APS kinase</fullName>
    </alternativeName>
    <alternativeName>
        <fullName evidence="14 15">ATP adenosine-5'-phosphosulfate 3'-phosphotransferase</fullName>
    </alternativeName>
    <alternativeName>
        <fullName evidence="12 15">Adenosine-5'-phosphosulfate kinase</fullName>
    </alternativeName>
</protein>
<evidence type="ECO:0000256" key="11">
    <source>
        <dbReference type="ARBA" id="ARBA00023134"/>
    </source>
</evidence>
<evidence type="ECO:0000256" key="16">
    <source>
        <dbReference type="RuleBase" id="RU004347"/>
    </source>
</evidence>
<evidence type="ECO:0000256" key="3">
    <source>
        <dbReference type="ARBA" id="ARBA00004806"/>
    </source>
</evidence>
<feature type="active site" description="Phosphoserine intermediate" evidence="15">
    <location>
        <position position="305"/>
    </location>
</feature>
<dbReference type="RefSeq" id="WP_183201189.1">
    <property type="nucleotide sequence ID" value="NZ_JACIEK010000011.1"/>
</dbReference>
<evidence type="ECO:0000259" key="17">
    <source>
        <dbReference type="Pfam" id="PF01583"/>
    </source>
</evidence>
<dbReference type="HAMAP" id="MF_00065">
    <property type="entry name" value="Adenylyl_sulf_kinase"/>
    <property type="match status" value="1"/>
</dbReference>
<proteinExistence type="inferred from homology"/>
<dbReference type="EMBL" id="JACIEK010000011">
    <property type="protein sequence ID" value="MBB3999643.1"/>
    <property type="molecule type" value="Genomic_DNA"/>
</dbReference>
<evidence type="ECO:0000256" key="7">
    <source>
        <dbReference type="ARBA" id="ARBA00022679"/>
    </source>
</evidence>
<dbReference type="GO" id="GO:0000103">
    <property type="term" value="P:sulfate assimilation"/>
    <property type="evidence" value="ECO:0007669"/>
    <property type="project" value="UniProtKB-UniRule"/>
</dbReference>
<dbReference type="GO" id="GO:0004020">
    <property type="term" value="F:adenylylsulfate kinase activity"/>
    <property type="evidence" value="ECO:0007669"/>
    <property type="project" value="UniProtKB-UniRule"/>
</dbReference>
<keyword evidence="11" id="KW-0342">GTP-binding</keyword>
<evidence type="ECO:0000256" key="2">
    <source>
        <dbReference type="ARBA" id="ARBA00002632"/>
    </source>
</evidence>
<reference evidence="19 20" key="1">
    <citation type="submission" date="2020-08" db="EMBL/GenBank/DDBJ databases">
        <title>Genomic Encyclopedia of Type Strains, Phase IV (KMG-IV): sequencing the most valuable type-strain genomes for metagenomic binning, comparative biology and taxonomic classification.</title>
        <authorList>
            <person name="Goeker M."/>
        </authorList>
    </citation>
    <scope>NUCLEOTIDE SEQUENCE [LARGE SCALE GENOMIC DNA]</scope>
    <source>
        <strain evidence="19 20">DSM 102238</strain>
    </source>
</reference>
<comment type="caution">
    <text evidence="19">The sequence shown here is derived from an EMBL/GenBank/DDBJ whole genome shotgun (WGS) entry which is preliminary data.</text>
</comment>
<keyword evidence="15" id="KW-0597">Phosphoprotein</keyword>
<dbReference type="InterPro" id="IPR009001">
    <property type="entry name" value="Transl_elong_EF1A/Init_IF2_C"/>
</dbReference>